<keyword evidence="7" id="KW-1185">Reference proteome</keyword>
<organism evidence="6 7">
    <name type="scientific">Saccharopolyspora terrae</name>
    <dbReference type="NCBI Taxonomy" id="2530384"/>
    <lineage>
        <taxon>Bacteria</taxon>
        <taxon>Bacillati</taxon>
        <taxon>Actinomycetota</taxon>
        <taxon>Actinomycetes</taxon>
        <taxon>Pseudonocardiales</taxon>
        <taxon>Pseudonocardiaceae</taxon>
        <taxon>Saccharopolyspora</taxon>
    </lineage>
</organism>
<dbReference type="AlphaFoldDB" id="A0A4R4VRD9"/>
<comment type="similarity">
    <text evidence="1">Belongs to the LysR transcriptional regulatory family.</text>
</comment>
<dbReference type="Pfam" id="PF03466">
    <property type="entry name" value="LysR_substrate"/>
    <property type="match status" value="1"/>
</dbReference>
<evidence type="ECO:0000313" key="7">
    <source>
        <dbReference type="Proteomes" id="UP000295674"/>
    </source>
</evidence>
<dbReference type="Proteomes" id="UP000295674">
    <property type="component" value="Unassembled WGS sequence"/>
</dbReference>
<evidence type="ECO:0000256" key="4">
    <source>
        <dbReference type="ARBA" id="ARBA00023163"/>
    </source>
</evidence>
<sequence>MGVTLRQLEVFVAVADESHFGRAAQRLHCSQPVVSQEIRRLEGAVGTTLFDRSTRTVALTEAGEALLDDARALCAAAGAFVARARRLTDMRSRRLRIAVTPSVMDEILPVVLRRAESAMPDAELLEVPVETGEVADALVNRDCDVGLGRFVTPPPHHRSDLVRTEPVLVALSEKHPLAREEAIDLAEMGDLPLLLWPREQNPDYYDELMRLCADRGLNPLVLVSPPRIVGGRSYLIADGRAFSLIPASTAGRVTDGVRVVPLRRPATLPLSVIWLERDHRPVVAEFLALVRQVGAELAGEQRYPRT</sequence>
<dbReference type="Pfam" id="PF00126">
    <property type="entry name" value="HTH_1"/>
    <property type="match status" value="1"/>
</dbReference>
<dbReference type="Gene3D" id="1.10.10.10">
    <property type="entry name" value="Winged helix-like DNA-binding domain superfamily/Winged helix DNA-binding domain"/>
    <property type="match status" value="1"/>
</dbReference>
<dbReference type="FunFam" id="1.10.10.10:FF:000001">
    <property type="entry name" value="LysR family transcriptional regulator"/>
    <property type="match status" value="1"/>
</dbReference>
<protein>
    <submittedName>
        <fullName evidence="6">LysR family transcriptional regulator</fullName>
    </submittedName>
</protein>
<dbReference type="PRINTS" id="PR00039">
    <property type="entry name" value="HTHLYSR"/>
</dbReference>
<dbReference type="GO" id="GO:0032993">
    <property type="term" value="C:protein-DNA complex"/>
    <property type="evidence" value="ECO:0007669"/>
    <property type="project" value="TreeGrafter"/>
</dbReference>
<keyword evidence="3" id="KW-0238">DNA-binding</keyword>
<accession>A0A4R4VRD9</accession>
<proteinExistence type="inferred from homology"/>
<dbReference type="InterPro" id="IPR036388">
    <property type="entry name" value="WH-like_DNA-bd_sf"/>
</dbReference>
<dbReference type="SUPFAM" id="SSF53850">
    <property type="entry name" value="Periplasmic binding protein-like II"/>
    <property type="match status" value="1"/>
</dbReference>
<evidence type="ECO:0000256" key="3">
    <source>
        <dbReference type="ARBA" id="ARBA00023125"/>
    </source>
</evidence>
<dbReference type="EMBL" id="SMKS01000025">
    <property type="protein sequence ID" value="TDD05164.1"/>
    <property type="molecule type" value="Genomic_DNA"/>
</dbReference>
<dbReference type="PANTHER" id="PTHR30346:SF0">
    <property type="entry name" value="HCA OPERON TRANSCRIPTIONAL ACTIVATOR HCAR"/>
    <property type="match status" value="1"/>
</dbReference>
<dbReference type="InterPro" id="IPR005119">
    <property type="entry name" value="LysR_subst-bd"/>
</dbReference>
<keyword evidence="4" id="KW-0804">Transcription</keyword>
<dbReference type="GO" id="GO:0003677">
    <property type="term" value="F:DNA binding"/>
    <property type="evidence" value="ECO:0007669"/>
    <property type="project" value="UniProtKB-KW"/>
</dbReference>
<evidence type="ECO:0000313" key="6">
    <source>
        <dbReference type="EMBL" id="TDD05164.1"/>
    </source>
</evidence>
<dbReference type="SUPFAM" id="SSF46785">
    <property type="entry name" value="Winged helix' DNA-binding domain"/>
    <property type="match status" value="1"/>
</dbReference>
<dbReference type="InterPro" id="IPR000847">
    <property type="entry name" value="LysR_HTH_N"/>
</dbReference>
<evidence type="ECO:0000256" key="2">
    <source>
        <dbReference type="ARBA" id="ARBA00023015"/>
    </source>
</evidence>
<comment type="caution">
    <text evidence="6">The sequence shown here is derived from an EMBL/GenBank/DDBJ whole genome shotgun (WGS) entry which is preliminary data.</text>
</comment>
<dbReference type="GO" id="GO:0003700">
    <property type="term" value="F:DNA-binding transcription factor activity"/>
    <property type="evidence" value="ECO:0007669"/>
    <property type="project" value="InterPro"/>
</dbReference>
<evidence type="ECO:0000256" key="1">
    <source>
        <dbReference type="ARBA" id="ARBA00009437"/>
    </source>
</evidence>
<dbReference type="InterPro" id="IPR036390">
    <property type="entry name" value="WH_DNA-bd_sf"/>
</dbReference>
<dbReference type="OrthoDB" id="3461417at2"/>
<dbReference type="Gene3D" id="3.40.190.10">
    <property type="entry name" value="Periplasmic binding protein-like II"/>
    <property type="match status" value="2"/>
</dbReference>
<dbReference type="RefSeq" id="WP_132675504.1">
    <property type="nucleotide sequence ID" value="NZ_SMKS01000025.1"/>
</dbReference>
<reference evidence="6 7" key="1">
    <citation type="submission" date="2019-03" db="EMBL/GenBank/DDBJ databases">
        <title>Draft genome sequences of novel Actinobacteria.</title>
        <authorList>
            <person name="Sahin N."/>
            <person name="Ay H."/>
            <person name="Saygin H."/>
        </authorList>
    </citation>
    <scope>NUCLEOTIDE SEQUENCE [LARGE SCALE GENOMIC DNA]</scope>
    <source>
        <strain evidence="6 7">16K309</strain>
    </source>
</reference>
<dbReference type="PROSITE" id="PS50931">
    <property type="entry name" value="HTH_LYSR"/>
    <property type="match status" value="1"/>
</dbReference>
<feature type="domain" description="HTH lysR-type" evidence="5">
    <location>
        <begin position="3"/>
        <end position="60"/>
    </location>
</feature>
<keyword evidence="2" id="KW-0805">Transcription regulation</keyword>
<dbReference type="CDD" id="cd08414">
    <property type="entry name" value="PBP2_LTTR_aromatics_like"/>
    <property type="match status" value="1"/>
</dbReference>
<dbReference type="PANTHER" id="PTHR30346">
    <property type="entry name" value="TRANSCRIPTIONAL DUAL REGULATOR HCAR-RELATED"/>
    <property type="match status" value="1"/>
</dbReference>
<gene>
    <name evidence="6" type="ORF">E1181_15775</name>
</gene>
<name>A0A4R4VRD9_9PSEU</name>
<evidence type="ECO:0000259" key="5">
    <source>
        <dbReference type="PROSITE" id="PS50931"/>
    </source>
</evidence>